<evidence type="ECO:0000259" key="1">
    <source>
        <dbReference type="PROSITE" id="PS51168"/>
    </source>
</evidence>
<dbReference type="InterPro" id="IPR036263">
    <property type="entry name" value="Chorismate_II_sf"/>
</dbReference>
<dbReference type="GO" id="GO:0004106">
    <property type="term" value="F:chorismate mutase activity"/>
    <property type="evidence" value="ECO:0007669"/>
    <property type="project" value="InterPro"/>
</dbReference>
<evidence type="ECO:0000313" key="2">
    <source>
        <dbReference type="EMBL" id="PLX18016.1"/>
    </source>
</evidence>
<comment type="caution">
    <text evidence="2">The sequence shown here is derived from an EMBL/GenBank/DDBJ whole genome shotgun (WGS) entry which is preliminary data.</text>
</comment>
<dbReference type="AlphaFoldDB" id="A0A2N5ZH92"/>
<dbReference type="Gene3D" id="1.20.59.10">
    <property type="entry name" value="Chorismate mutase"/>
    <property type="match status" value="1"/>
</dbReference>
<dbReference type="InterPro" id="IPR036979">
    <property type="entry name" value="CM_dom_sf"/>
</dbReference>
<dbReference type="PROSITE" id="PS51168">
    <property type="entry name" value="CHORISMATE_MUT_2"/>
    <property type="match status" value="1"/>
</dbReference>
<dbReference type="GO" id="GO:0046417">
    <property type="term" value="P:chorismate metabolic process"/>
    <property type="evidence" value="ECO:0007669"/>
    <property type="project" value="InterPro"/>
</dbReference>
<sequence>MRLFLLRQNIQKTDRQILKLLKKRFFLSKEIAKEKRKEKKAIKNEKVEQKLLYKYTNGFSISENIRLIYKEIFKQSREFQKKINSQKY</sequence>
<dbReference type="SMART" id="SM00830">
    <property type="entry name" value="CM_2"/>
    <property type="match status" value="1"/>
</dbReference>
<feature type="domain" description="Chorismate mutase" evidence="1">
    <location>
        <begin position="1"/>
        <end position="84"/>
    </location>
</feature>
<dbReference type="Proteomes" id="UP000234857">
    <property type="component" value="Unassembled WGS sequence"/>
</dbReference>
<dbReference type="SUPFAM" id="SSF48600">
    <property type="entry name" value="Chorismate mutase II"/>
    <property type="match status" value="1"/>
</dbReference>
<evidence type="ECO:0000313" key="3">
    <source>
        <dbReference type="Proteomes" id="UP000234857"/>
    </source>
</evidence>
<organism evidence="2 3">
    <name type="scientific">Muiribacterium halophilum</name>
    <dbReference type="NCBI Taxonomy" id="2053465"/>
    <lineage>
        <taxon>Bacteria</taxon>
        <taxon>Candidatus Muiribacteriota</taxon>
        <taxon>Candidatus Muiribacteriia</taxon>
        <taxon>Candidatus Muiribacteriales</taxon>
        <taxon>Candidatus Muiribacteriaceae</taxon>
        <taxon>Candidatus Muiribacterium</taxon>
    </lineage>
</organism>
<name>A0A2N5ZH92_MUIH1</name>
<accession>A0A2N5ZH92</accession>
<reference evidence="2 3" key="1">
    <citation type="submission" date="2017-11" db="EMBL/GenBank/DDBJ databases">
        <title>Genome-resolved metagenomics identifies genetic mobility, metabolic interactions, and unexpected diversity in perchlorate-reducing communities.</title>
        <authorList>
            <person name="Barnum T.P."/>
            <person name="Figueroa I.A."/>
            <person name="Carlstrom C.I."/>
            <person name="Lucas L.N."/>
            <person name="Engelbrektson A.L."/>
            <person name="Coates J.D."/>
        </authorList>
    </citation>
    <scope>NUCLEOTIDE SEQUENCE [LARGE SCALE GENOMIC DNA]</scope>
    <source>
        <strain evidence="2">BM706</strain>
    </source>
</reference>
<dbReference type="InterPro" id="IPR002701">
    <property type="entry name" value="CM_II_prokaryot"/>
</dbReference>
<protein>
    <recommendedName>
        <fullName evidence="1">Chorismate mutase domain-containing protein</fullName>
    </recommendedName>
</protein>
<dbReference type="EMBL" id="PKTG01000075">
    <property type="protein sequence ID" value="PLX18016.1"/>
    <property type="molecule type" value="Genomic_DNA"/>
</dbReference>
<proteinExistence type="predicted"/>
<gene>
    <name evidence="2" type="ORF">C0601_05910</name>
</gene>
<dbReference type="Pfam" id="PF01817">
    <property type="entry name" value="CM_2"/>
    <property type="match status" value="1"/>
</dbReference>